<organism evidence="3 4">
    <name type="scientific">Clostridium tetanomorphum</name>
    <dbReference type="NCBI Taxonomy" id="1553"/>
    <lineage>
        <taxon>Bacteria</taxon>
        <taxon>Bacillati</taxon>
        <taxon>Bacillota</taxon>
        <taxon>Clostridia</taxon>
        <taxon>Eubacteriales</taxon>
        <taxon>Clostridiaceae</taxon>
        <taxon>Clostridium</taxon>
    </lineage>
</organism>
<dbReference type="GO" id="GO:0009253">
    <property type="term" value="P:peptidoglycan catabolic process"/>
    <property type="evidence" value="ECO:0007669"/>
    <property type="project" value="InterPro"/>
</dbReference>
<feature type="domain" description="MurNAc-LAA" evidence="2">
    <location>
        <begin position="65"/>
        <end position="168"/>
    </location>
</feature>
<accession>A0A923E7M1</accession>
<evidence type="ECO:0000256" key="1">
    <source>
        <dbReference type="SAM" id="MobiDB-lite"/>
    </source>
</evidence>
<dbReference type="GO" id="GO:0030288">
    <property type="term" value="C:outer membrane-bounded periplasmic space"/>
    <property type="evidence" value="ECO:0007669"/>
    <property type="project" value="TreeGrafter"/>
</dbReference>
<name>A0A923E7M1_CLOTT</name>
<comment type="caution">
    <text evidence="3">The sequence shown here is derived from an EMBL/GenBank/DDBJ whole genome shotgun (WGS) entry which is preliminary data.</text>
</comment>
<feature type="region of interest" description="Disordered" evidence="1">
    <location>
        <begin position="1"/>
        <end position="21"/>
    </location>
</feature>
<evidence type="ECO:0000259" key="2">
    <source>
        <dbReference type="SMART" id="SM00646"/>
    </source>
</evidence>
<dbReference type="RefSeq" id="WP_173680456.1">
    <property type="nucleotide sequence ID" value="NZ_JAAZWO010000009.1"/>
</dbReference>
<reference evidence="3 4" key="1">
    <citation type="submission" date="2020-04" db="EMBL/GenBank/DDBJ databases">
        <title>Genomic insights into acetone-butanol-ethanol (ABE) fermentation by sequencing solventogenic clostridia strains.</title>
        <authorList>
            <person name="Brown S."/>
        </authorList>
    </citation>
    <scope>NUCLEOTIDE SEQUENCE [LARGE SCALE GENOMIC DNA]</scope>
    <source>
        <strain evidence="3 4">DJ011</strain>
    </source>
</reference>
<dbReference type="CDD" id="cd02696">
    <property type="entry name" value="MurNAc-LAA"/>
    <property type="match status" value="1"/>
</dbReference>
<dbReference type="AlphaFoldDB" id="A0A923E7M1"/>
<evidence type="ECO:0000313" key="3">
    <source>
        <dbReference type="EMBL" id="MBC2398027.1"/>
    </source>
</evidence>
<dbReference type="InterPro" id="IPR002508">
    <property type="entry name" value="MurNAc-LAA_cat"/>
</dbReference>
<proteinExistence type="predicted"/>
<evidence type="ECO:0000313" key="4">
    <source>
        <dbReference type="Proteomes" id="UP000563151"/>
    </source>
</evidence>
<dbReference type="GO" id="GO:0008745">
    <property type="term" value="F:N-acetylmuramoyl-L-alanine amidase activity"/>
    <property type="evidence" value="ECO:0007669"/>
    <property type="project" value="InterPro"/>
</dbReference>
<gene>
    <name evidence="3" type="ORF">HGG79_09600</name>
</gene>
<sequence length="253" mass="28497">MKIAVDFGHGTGQDRGAEGYRNEESTVREFGTLVIEGLKKLGHIVYNVTPAQKGLSLIQSLAYRVNMANYYKADLFVSLHLNAFNGEANGCEVEYISSSGKTYANRICNQICKLGYKNRGAKYRSDLYVLKYTSMPSILIESFFCDNKSDCEIYNKYNVAAAIIKGITGQAVDIKSSNNEEKENIPLIDHSIPDNSYIIWKSSNGLGYIESVPENGRIIIHLDKYNYISIQDDEKEGNHIRLFTRTKGYKDLI</sequence>
<dbReference type="SMART" id="SM00646">
    <property type="entry name" value="Ami_3"/>
    <property type="match status" value="1"/>
</dbReference>
<dbReference type="SUPFAM" id="SSF53187">
    <property type="entry name" value="Zn-dependent exopeptidases"/>
    <property type="match status" value="1"/>
</dbReference>
<dbReference type="Gene3D" id="3.40.630.40">
    <property type="entry name" value="Zn-dependent exopeptidases"/>
    <property type="match status" value="1"/>
</dbReference>
<dbReference type="Pfam" id="PF01520">
    <property type="entry name" value="Amidase_3"/>
    <property type="match status" value="1"/>
</dbReference>
<protein>
    <submittedName>
        <fullName evidence="3">N-acetylmuramoyl-L-alanine amidase</fullName>
    </submittedName>
</protein>
<keyword evidence="4" id="KW-1185">Reference proteome</keyword>
<dbReference type="EMBL" id="JAAZWO010000009">
    <property type="protein sequence ID" value="MBC2398027.1"/>
    <property type="molecule type" value="Genomic_DNA"/>
</dbReference>
<dbReference type="PANTHER" id="PTHR30404:SF8">
    <property type="entry name" value="AUTOLYSIN PH-RELATED"/>
    <property type="match status" value="1"/>
</dbReference>
<dbReference type="PANTHER" id="PTHR30404">
    <property type="entry name" value="N-ACETYLMURAMOYL-L-ALANINE AMIDASE"/>
    <property type="match status" value="1"/>
</dbReference>
<dbReference type="InterPro" id="IPR050695">
    <property type="entry name" value="N-acetylmuramoyl_amidase_3"/>
</dbReference>
<dbReference type="Proteomes" id="UP000563151">
    <property type="component" value="Unassembled WGS sequence"/>
</dbReference>